<gene>
    <name evidence="1" type="ORF">KUA55_09695</name>
</gene>
<comment type="caution">
    <text evidence="1">The sequence shown here is derived from an EMBL/GenBank/DDBJ whole genome shotgun (WGS) entry which is preliminary data.</text>
</comment>
<organism evidence="1 2">
    <name type="scientific">Enterococcus alishanensis</name>
    <dbReference type="NCBI Taxonomy" id="1303817"/>
    <lineage>
        <taxon>Bacteria</taxon>
        <taxon>Bacillati</taxon>
        <taxon>Bacillota</taxon>
        <taxon>Bacilli</taxon>
        <taxon>Lactobacillales</taxon>
        <taxon>Enterococcaceae</taxon>
        <taxon>Enterococcus</taxon>
    </lineage>
</organism>
<evidence type="ECO:0000313" key="1">
    <source>
        <dbReference type="EMBL" id="MBV7390955.1"/>
    </source>
</evidence>
<accession>A0ABS6TDH5</accession>
<keyword evidence="2" id="KW-1185">Reference proteome</keyword>
<protein>
    <recommendedName>
        <fullName evidence="3">Alpha-L-rhamnosidase six-hairpin glycosidase domain-containing protein</fullName>
    </recommendedName>
</protein>
<proteinExistence type="predicted"/>
<sequence>MQMKSNSIEVNFNTNGSIESLISTINPKINWVLANNSTFGLPFVNGSQSTETYLTGNTIYTESEKSFNSESKECFVKFHLNEDLLSFTSQLPLHAGPRSGIDFSFNLLDSPDDKWTNQCMPHVIYTAEDQSFCYIIFFNPDGGYLTWVVDEPFAAWRIKYSPNGHKMVGFQLLNEADDIVGKNLPLTENLSGHIFFSEDLSTAYDRLCDILETTIISFDQSGALVGNKLPLIIHGASYADCFQIIDPQNNRQTVSSLKQLSLSTKGTYTLLPITKGRCHQTKILAHDYWQDLLHRSSDFYRKNFQDKTGAFYRVIWRDSLSPAGGITYEGIDFGNPQKMISCKTGEFGGFAGWLMIKAALSDPSDEAARLAAEKYIESWALNLDHPDKPLPGTIAAFPQEFGGRKFGAYHVYHDFNYPQYEIFLIEQLVDYYHLTKKDMIRDYVIKIGRHFVKEHINDQGAVWCQNKSTSIPRDYSTVHTPVTGLHKLATIAFDKDQTYFLKTAEKLADHICQRGLNFPTEGEQSTEDGSMACSALSLLYAYKHIQPKKEYLNTAKLILDKHRVLELNGADSRLFYSSLRFWETMYETRSWGPSINGGHAWSLWTAEAKLLYSEITDDYQAFKEAYCGFMATLSNMDENGGIFCCYTPDMLPGKPHSYDLYLENQIEKGNFIDLYETSTKFAQSQPTHSYSTSGTYTLIKATEYWNRIAGIDFTDYTAINGLLENTTFTLAIENEGTLLINGLPEEELFIILPPENTTLKIKMTPDQFQKLTFLNCEIIKIDGGYSINKIQKSFSIKPKK</sequence>
<name>A0ABS6TDH5_9ENTE</name>
<evidence type="ECO:0000313" key="2">
    <source>
        <dbReference type="Proteomes" id="UP000774130"/>
    </source>
</evidence>
<dbReference type="Proteomes" id="UP000774130">
    <property type="component" value="Unassembled WGS sequence"/>
</dbReference>
<dbReference type="RefSeq" id="WP_218325992.1">
    <property type="nucleotide sequence ID" value="NZ_JAHUZB010000003.1"/>
</dbReference>
<dbReference type="EMBL" id="JAHUZB010000003">
    <property type="protein sequence ID" value="MBV7390955.1"/>
    <property type="molecule type" value="Genomic_DNA"/>
</dbReference>
<reference evidence="1 2" key="1">
    <citation type="submission" date="2021-06" db="EMBL/GenBank/DDBJ databases">
        <title>Enterococcus alishanensis sp. nov., a novel lactic acid bacterium isolated from fresh coffee beans.</title>
        <authorList>
            <person name="Chen Y.-S."/>
        </authorList>
    </citation>
    <scope>NUCLEOTIDE SEQUENCE [LARGE SCALE GENOMIC DNA]</scope>
    <source>
        <strain evidence="1 2">ALS3</strain>
    </source>
</reference>
<evidence type="ECO:0008006" key="3">
    <source>
        <dbReference type="Google" id="ProtNLM"/>
    </source>
</evidence>